<evidence type="ECO:0000313" key="1">
    <source>
        <dbReference type="EMBL" id="KAJ8468430.1"/>
    </source>
</evidence>
<reference evidence="1" key="1">
    <citation type="submission" date="2022-11" db="EMBL/GenBank/DDBJ databases">
        <title>Genome Sequence of Cubamyces cubensis.</title>
        <authorList>
            <person name="Buettner E."/>
        </authorList>
    </citation>
    <scope>NUCLEOTIDE SEQUENCE</scope>
    <source>
        <strain evidence="1">MPL-01</strain>
    </source>
</reference>
<gene>
    <name evidence="1" type="ORF">ONZ51_g9645</name>
</gene>
<name>A0AAD7TL05_9APHY</name>
<dbReference type="PANTHER" id="PTHR33337:SF40">
    <property type="entry name" value="CENP-V_GFA DOMAIN-CONTAINING PROTEIN-RELATED"/>
    <property type="match status" value="1"/>
</dbReference>
<dbReference type="Proteomes" id="UP001215151">
    <property type="component" value="Unassembled WGS sequence"/>
</dbReference>
<proteinExistence type="predicted"/>
<protein>
    <submittedName>
        <fullName evidence="1">Uncharacterized protein</fullName>
    </submittedName>
</protein>
<organism evidence="1 2">
    <name type="scientific">Trametes cubensis</name>
    <dbReference type="NCBI Taxonomy" id="1111947"/>
    <lineage>
        <taxon>Eukaryota</taxon>
        <taxon>Fungi</taxon>
        <taxon>Dikarya</taxon>
        <taxon>Basidiomycota</taxon>
        <taxon>Agaricomycotina</taxon>
        <taxon>Agaricomycetes</taxon>
        <taxon>Polyporales</taxon>
        <taxon>Polyporaceae</taxon>
        <taxon>Trametes</taxon>
    </lineage>
</organism>
<dbReference type="AlphaFoldDB" id="A0AAD7TL05"/>
<dbReference type="SUPFAM" id="SSF51316">
    <property type="entry name" value="Mss4-like"/>
    <property type="match status" value="1"/>
</dbReference>
<sequence length="278" mass="31099">MFLEFSAGEAPTGTVSETVYEKAVRFALHPFYRPSGHRKMSSRDASLHRNAQPDVPKVKLEAAPCALPEKHHNEFTHKNFPETGWRGLIPSQQGGCDEEDFVHKPPYEWKSGEDLFKPKYYSMHIAMLSDNAGVETLLSSFTAILSTPSTVTAANASIFILSLPPMPASSWCTLPTSVRMVKNEDNSLHFFSTQRRQGVHDVPCKVSCDQCRSPLFDEGRNTVLAYPSSFKFPNRKVPLDFQPTAHIFYSERVVDIADGVPKWSGHKGQSELLPELTT</sequence>
<comment type="caution">
    <text evidence="1">The sequence shown here is derived from an EMBL/GenBank/DDBJ whole genome shotgun (WGS) entry which is preliminary data.</text>
</comment>
<dbReference type="PANTHER" id="PTHR33337">
    <property type="entry name" value="GFA DOMAIN-CONTAINING PROTEIN"/>
    <property type="match status" value="1"/>
</dbReference>
<keyword evidence="2" id="KW-1185">Reference proteome</keyword>
<accession>A0AAD7TL05</accession>
<dbReference type="EMBL" id="JAPEVG010000338">
    <property type="protein sequence ID" value="KAJ8468430.1"/>
    <property type="molecule type" value="Genomic_DNA"/>
</dbReference>
<evidence type="ECO:0000313" key="2">
    <source>
        <dbReference type="Proteomes" id="UP001215151"/>
    </source>
</evidence>
<dbReference type="InterPro" id="IPR011057">
    <property type="entry name" value="Mss4-like_sf"/>
</dbReference>